<dbReference type="PANTHER" id="PTHR43531">
    <property type="entry name" value="PROTEIN ICFG"/>
    <property type="match status" value="1"/>
</dbReference>
<keyword evidence="5 10" id="KW-1133">Transmembrane helix</keyword>
<keyword evidence="6 10" id="KW-0472">Membrane</keyword>
<evidence type="ECO:0000256" key="6">
    <source>
        <dbReference type="ARBA" id="ARBA00023136"/>
    </source>
</evidence>
<dbReference type="CDD" id="cd11386">
    <property type="entry name" value="MCP_signal"/>
    <property type="match status" value="1"/>
</dbReference>
<evidence type="ECO:0000256" key="3">
    <source>
        <dbReference type="ARBA" id="ARBA00022481"/>
    </source>
</evidence>
<keyword evidence="4 10" id="KW-0812">Transmembrane</keyword>
<evidence type="ECO:0000259" key="12">
    <source>
        <dbReference type="PROSITE" id="PS50885"/>
    </source>
</evidence>
<dbReference type="RefSeq" id="WP_094803877.1">
    <property type="nucleotide sequence ID" value="NZ_NEVP01000012.1"/>
</dbReference>
<dbReference type="PROSITE" id="PS50885">
    <property type="entry name" value="HAMP"/>
    <property type="match status" value="1"/>
</dbReference>
<dbReference type="Proteomes" id="UP000216913">
    <property type="component" value="Unassembled WGS sequence"/>
</dbReference>
<dbReference type="FunFam" id="1.10.287.950:FF:000001">
    <property type="entry name" value="Methyl-accepting chemotaxis sensory transducer"/>
    <property type="match status" value="1"/>
</dbReference>
<dbReference type="SMART" id="SM00304">
    <property type="entry name" value="HAMP"/>
    <property type="match status" value="1"/>
</dbReference>
<dbReference type="InterPro" id="IPR033479">
    <property type="entry name" value="dCache_1"/>
</dbReference>
<dbReference type="Gene3D" id="3.30.450.20">
    <property type="entry name" value="PAS domain"/>
    <property type="match status" value="2"/>
</dbReference>
<evidence type="ECO:0000256" key="9">
    <source>
        <dbReference type="SAM" id="MobiDB-lite"/>
    </source>
</evidence>
<dbReference type="InterPro" id="IPR029151">
    <property type="entry name" value="Sensor-like_sf"/>
</dbReference>
<dbReference type="CDD" id="cd06225">
    <property type="entry name" value="HAMP"/>
    <property type="match status" value="1"/>
</dbReference>
<dbReference type="PRINTS" id="PR00260">
    <property type="entry name" value="CHEMTRNSDUCR"/>
</dbReference>
<dbReference type="InterPro" id="IPR051310">
    <property type="entry name" value="MCP_chemotaxis"/>
</dbReference>
<dbReference type="PROSITE" id="PS50111">
    <property type="entry name" value="CHEMOTAXIS_TRANSDUC_2"/>
    <property type="match status" value="1"/>
</dbReference>
<evidence type="ECO:0000259" key="11">
    <source>
        <dbReference type="PROSITE" id="PS50111"/>
    </source>
</evidence>
<comment type="caution">
    <text evidence="13">The sequence shown here is derived from an EMBL/GenBank/DDBJ whole genome shotgun (WGS) entry which is preliminary data.</text>
</comment>
<comment type="subcellular location">
    <subcellularLocation>
        <location evidence="1">Cell membrane</location>
        <topology evidence="1">Multi-pass membrane protein</topology>
    </subcellularLocation>
</comment>
<reference evidence="13 14" key="1">
    <citation type="submission" date="2017-05" db="EMBL/GenBank/DDBJ databases">
        <title>Complete and WGS of Bordetella genogroups.</title>
        <authorList>
            <person name="Spilker T."/>
            <person name="LiPuma J."/>
        </authorList>
    </citation>
    <scope>NUCLEOTIDE SEQUENCE [LARGE SCALE GENOMIC DNA]</scope>
    <source>
        <strain evidence="13 14">AU10456</strain>
    </source>
</reference>
<accession>A0A261T906</accession>
<dbReference type="Pfam" id="PF00672">
    <property type="entry name" value="HAMP"/>
    <property type="match status" value="1"/>
</dbReference>
<evidence type="ECO:0000313" key="13">
    <source>
        <dbReference type="EMBL" id="OZI45905.1"/>
    </source>
</evidence>
<protein>
    <submittedName>
        <fullName evidence="13">Chemotaxis protein</fullName>
    </submittedName>
</protein>
<dbReference type="Gene3D" id="1.10.287.950">
    <property type="entry name" value="Methyl-accepting chemotaxis protein"/>
    <property type="match status" value="1"/>
</dbReference>
<evidence type="ECO:0000256" key="2">
    <source>
        <dbReference type="ARBA" id="ARBA00022475"/>
    </source>
</evidence>
<name>A0A261T906_9BORD</name>
<dbReference type="SUPFAM" id="SSF58104">
    <property type="entry name" value="Methyl-accepting chemotaxis protein (MCP) signaling domain"/>
    <property type="match status" value="1"/>
</dbReference>
<feature type="region of interest" description="Disordered" evidence="9">
    <location>
        <begin position="603"/>
        <end position="622"/>
    </location>
</feature>
<dbReference type="InterPro" id="IPR004090">
    <property type="entry name" value="Chemotax_Me-accpt_rcpt"/>
</dbReference>
<dbReference type="GO" id="GO:0004888">
    <property type="term" value="F:transmembrane signaling receptor activity"/>
    <property type="evidence" value="ECO:0007669"/>
    <property type="project" value="InterPro"/>
</dbReference>
<dbReference type="GO" id="GO:0007165">
    <property type="term" value="P:signal transduction"/>
    <property type="evidence" value="ECO:0007669"/>
    <property type="project" value="UniProtKB-KW"/>
</dbReference>
<evidence type="ECO:0000256" key="5">
    <source>
        <dbReference type="ARBA" id="ARBA00022989"/>
    </source>
</evidence>
<evidence type="ECO:0000256" key="1">
    <source>
        <dbReference type="ARBA" id="ARBA00004651"/>
    </source>
</evidence>
<comment type="similarity">
    <text evidence="7">Belongs to the methyl-accepting chemotaxis (MCP) protein family.</text>
</comment>
<organism evidence="13 14">
    <name type="scientific">Bordetella genomosp. 5</name>
    <dbReference type="NCBI Taxonomy" id="1395608"/>
    <lineage>
        <taxon>Bacteria</taxon>
        <taxon>Pseudomonadati</taxon>
        <taxon>Pseudomonadota</taxon>
        <taxon>Betaproteobacteria</taxon>
        <taxon>Burkholderiales</taxon>
        <taxon>Alcaligenaceae</taxon>
        <taxon>Bordetella</taxon>
    </lineage>
</organism>
<proteinExistence type="inferred from homology"/>
<dbReference type="InterPro" id="IPR003660">
    <property type="entry name" value="HAMP_dom"/>
</dbReference>
<evidence type="ECO:0000313" key="14">
    <source>
        <dbReference type="Proteomes" id="UP000216913"/>
    </source>
</evidence>
<evidence type="ECO:0000256" key="10">
    <source>
        <dbReference type="SAM" id="Phobius"/>
    </source>
</evidence>
<keyword evidence="14" id="KW-1185">Reference proteome</keyword>
<feature type="domain" description="HAMP" evidence="12">
    <location>
        <begin position="295"/>
        <end position="349"/>
    </location>
</feature>
<evidence type="ECO:0000256" key="8">
    <source>
        <dbReference type="PROSITE-ProRule" id="PRU00284"/>
    </source>
</evidence>
<feature type="transmembrane region" description="Helical" evidence="10">
    <location>
        <begin position="271"/>
        <end position="294"/>
    </location>
</feature>
<keyword evidence="8" id="KW-0807">Transducer</keyword>
<dbReference type="Pfam" id="PF02743">
    <property type="entry name" value="dCache_1"/>
    <property type="match status" value="1"/>
</dbReference>
<evidence type="ECO:0000256" key="4">
    <source>
        <dbReference type="ARBA" id="ARBA00022692"/>
    </source>
</evidence>
<evidence type="ECO:0000256" key="7">
    <source>
        <dbReference type="ARBA" id="ARBA00029447"/>
    </source>
</evidence>
<dbReference type="PANTHER" id="PTHR43531:SF14">
    <property type="entry name" value="METHYL-ACCEPTING CHEMOTAXIS PROTEIN I-RELATED"/>
    <property type="match status" value="1"/>
</dbReference>
<feature type="domain" description="Methyl-accepting transducer" evidence="11">
    <location>
        <begin position="354"/>
        <end position="583"/>
    </location>
</feature>
<dbReference type="CDD" id="cd12913">
    <property type="entry name" value="PDC1_MCP_like"/>
    <property type="match status" value="1"/>
</dbReference>
<dbReference type="AlphaFoldDB" id="A0A261T906"/>
<dbReference type="OrthoDB" id="9806477at2"/>
<keyword evidence="3" id="KW-0488">Methylation</keyword>
<dbReference type="Pfam" id="PF00015">
    <property type="entry name" value="MCPsignal"/>
    <property type="match status" value="1"/>
</dbReference>
<dbReference type="InterPro" id="IPR004089">
    <property type="entry name" value="MCPsignal_dom"/>
</dbReference>
<gene>
    <name evidence="13" type="ORF">CAL25_22075</name>
</gene>
<dbReference type="SMART" id="SM00283">
    <property type="entry name" value="MA"/>
    <property type="match status" value="1"/>
</dbReference>
<dbReference type="GO" id="GO:0005886">
    <property type="term" value="C:plasma membrane"/>
    <property type="evidence" value="ECO:0007669"/>
    <property type="project" value="UniProtKB-SubCell"/>
</dbReference>
<keyword evidence="2" id="KW-1003">Cell membrane</keyword>
<sequence length="622" mass="65167">MFHSIRNRLVLLCVSITVFAMLALSVATVLVARDNTVEQVNQSMSLITDNHASKLASWVADKQRITQSLVQAVKQPRDTALALVGAARQAGGFDDAYIVYDDKTHVFTHPMPDGYNGPARPWYQQAAQTQGPAITPIYIDASTGKLVVSFVEAVREAGRVNAVVGTDMHLDSMARMVASIRATATSFAFLIDEKGNILAHPAAALALKPVTAIDAGLNAATLQRAADDDQMLEQSVGGAAQLLYARDVAGTPWTLVIAIDRDQAYAPVATMIRLAAGLTALALVLAIVFVTFVVKRQLRGLPQVQLALEDIASGDGDLTRRLPETGRDELALIGAAFNRFAGKIAFILRDIRQSADAVRHASQEIAAGNQDLSDRTAQQASSLEETAAAMEEITSTVQLNAENASQAAALATEASGTASQGGAVMQQVVQTMNGIDTSARKIVDIISVIDGIAFQTNILALNAAVEAARAGEQGRGFAVVAGEVRTLAQRSAVAAKEIKALIESSAEQIHSGSTLVHSAGQTMAQVVGSVEKVTRIVGEIDLASQEQRIGIAEVGNAIGLMDGATQQNAALVEQAAAAAQTLQDQAAHLASLVRGFRLDPADGHGAQTHAGAPALGRPLLPA</sequence>
<dbReference type="GO" id="GO:0006935">
    <property type="term" value="P:chemotaxis"/>
    <property type="evidence" value="ECO:0007669"/>
    <property type="project" value="InterPro"/>
</dbReference>
<dbReference type="SUPFAM" id="SSF103190">
    <property type="entry name" value="Sensory domain-like"/>
    <property type="match status" value="1"/>
</dbReference>
<dbReference type="EMBL" id="NEVP01000012">
    <property type="protein sequence ID" value="OZI45905.1"/>
    <property type="molecule type" value="Genomic_DNA"/>
</dbReference>